<accession>A0A1B1MGG8</accession>
<dbReference type="OrthoDB" id="4330292at2"/>
<dbReference type="PROSITE" id="PS51257">
    <property type="entry name" value="PROKAR_LIPOPROTEIN"/>
    <property type="match status" value="1"/>
</dbReference>
<sequence>MRGTAQRAWVAGLATAALAAGLTACSGGSGEKDERVQACTDGTYAWSGVQRSEKLVELADPISFEKATSSYSAELKPVDDTVHRVTVSTAPEGVGAAGVIKALGRHLKIEEPLAGPSETWTPEEQGHYYEAAAGDYKGDYYSWGSIRLVDADFTYTCGSGDPVKGHVATWEGTGTGFLPCASDPLDSQAARTAALQTCPAGSPAAKDA</sequence>
<dbReference type="AlphaFoldDB" id="A0A1B1MGG8"/>
<dbReference type="STRING" id="1915.SLINC_5491"/>
<proteinExistence type="predicted"/>
<reference evidence="1 2" key="1">
    <citation type="submission" date="2016-07" db="EMBL/GenBank/DDBJ databases">
        <title>Enhancement of antibiotic productionsby engineered nitrateutilization in actinobacteria.</title>
        <authorList>
            <person name="Meng S.C."/>
        </authorList>
    </citation>
    <scope>NUCLEOTIDE SEQUENCE [LARGE SCALE GENOMIC DNA]</scope>
    <source>
        <strain evidence="1 2">NRRL 2936</strain>
    </source>
</reference>
<dbReference type="Proteomes" id="UP000092598">
    <property type="component" value="Chromosome"/>
</dbReference>
<gene>
    <name evidence="1" type="ORF">SLINC_5491</name>
</gene>
<organism evidence="1 2">
    <name type="scientific">Streptomyces lincolnensis</name>
    <dbReference type="NCBI Taxonomy" id="1915"/>
    <lineage>
        <taxon>Bacteria</taxon>
        <taxon>Bacillati</taxon>
        <taxon>Actinomycetota</taxon>
        <taxon>Actinomycetes</taxon>
        <taxon>Kitasatosporales</taxon>
        <taxon>Streptomycetaceae</taxon>
        <taxon>Streptomyces</taxon>
    </lineage>
</organism>
<dbReference type="EMBL" id="CP016438">
    <property type="protein sequence ID" value="ANS67715.1"/>
    <property type="molecule type" value="Genomic_DNA"/>
</dbReference>
<keyword evidence="2" id="KW-1185">Reference proteome</keyword>
<evidence type="ECO:0000313" key="1">
    <source>
        <dbReference type="EMBL" id="ANS67715.1"/>
    </source>
</evidence>
<dbReference type="RefSeq" id="WP_067438996.1">
    <property type="nucleotide sequence ID" value="NZ_CP016438.1"/>
</dbReference>
<dbReference type="KEGG" id="sls:SLINC_5491"/>
<name>A0A1B1MGG8_STRLN</name>
<evidence type="ECO:0000313" key="2">
    <source>
        <dbReference type="Proteomes" id="UP000092598"/>
    </source>
</evidence>
<protein>
    <submittedName>
        <fullName evidence="1">Uncharacterized protein</fullName>
    </submittedName>
</protein>